<sequence>MTPRPPTVRVERSGPVARLILDRPDALNALDLDTALQLVRALIALNADAGCTVLVVESAGRAFCTGGDVSAIMGADRPDQYLRDLATTAGEAFRLLGESSAVVVCAIDGITAGAGIAFALAADIVVATPAATFVSAYGDVGLVPDCGVTATLPATIGRRRALDFVLSGRSVRAAEALEWQLVTEVVPRAELAARVDERVRALAARPPLVAAAAKRLLTTEPLDLRERIEEETDTLVELLATERTRALLEAEHERQQRRRARSSIAA</sequence>
<dbReference type="Proteomes" id="UP000285317">
    <property type="component" value="Chromosome"/>
</dbReference>
<dbReference type="AlphaFoldDB" id="A0A3T0SWH6"/>
<accession>A0A3T0SWH6</accession>
<evidence type="ECO:0000313" key="2">
    <source>
        <dbReference type="Proteomes" id="UP000285317"/>
    </source>
</evidence>
<evidence type="ECO:0000313" key="1">
    <source>
        <dbReference type="EMBL" id="AZZ50690.1"/>
    </source>
</evidence>
<dbReference type="PANTHER" id="PTHR43459:SF1">
    <property type="entry name" value="EG:BACN32G11.4 PROTEIN"/>
    <property type="match status" value="1"/>
</dbReference>
<dbReference type="SUPFAM" id="SSF52096">
    <property type="entry name" value="ClpP/crotonase"/>
    <property type="match status" value="1"/>
</dbReference>
<protein>
    <submittedName>
        <fullName evidence="1">Enoyl-CoA hydratase</fullName>
    </submittedName>
</protein>
<dbReference type="Gene3D" id="3.90.226.10">
    <property type="entry name" value="2-enoyl-CoA Hydratase, Chain A, domain 1"/>
    <property type="match status" value="1"/>
</dbReference>
<dbReference type="InterPro" id="IPR029045">
    <property type="entry name" value="ClpP/crotonase-like_dom_sf"/>
</dbReference>
<name>A0A3T0SWH6_9MICO</name>
<dbReference type="KEGG" id="rfs:C1I64_00525"/>
<dbReference type="RefSeq" id="WP_127885887.1">
    <property type="nucleotide sequence ID" value="NZ_CP028137.1"/>
</dbReference>
<gene>
    <name evidence="1" type="ORF">C1I64_00525</name>
</gene>
<dbReference type="GO" id="GO:0003824">
    <property type="term" value="F:catalytic activity"/>
    <property type="evidence" value="ECO:0007669"/>
    <property type="project" value="UniProtKB-ARBA"/>
</dbReference>
<reference evidence="1 2" key="1">
    <citation type="submission" date="2018-03" db="EMBL/GenBank/DDBJ databases">
        <title>Bacteriophage NCPPB3778 and a type I-E CRISPR drive the evolution of the US Biological Select Agent, Rathayibacter toxicus.</title>
        <authorList>
            <person name="Davis E.W.II."/>
            <person name="Tabima J.F."/>
            <person name="Weisberg A.J."/>
            <person name="Dantas Lopes L."/>
            <person name="Wiseman M.S."/>
            <person name="Wiseman M.S."/>
            <person name="Pupko T."/>
            <person name="Belcher M.S."/>
            <person name="Sechler A.J."/>
            <person name="Tancos M.A."/>
            <person name="Schroeder B.K."/>
            <person name="Murray T.D."/>
            <person name="Luster D.G."/>
            <person name="Schneider W.L."/>
            <person name="Rogers E."/>
            <person name="Andreote F.D."/>
            <person name="Grunwald N.J."/>
            <person name="Putnam M.L."/>
            <person name="Chang J.H."/>
        </authorList>
    </citation>
    <scope>NUCLEOTIDE SEQUENCE [LARGE SCALE GENOMIC DNA]</scope>
    <source>
        <strain evidence="1 2">DSM 15932</strain>
    </source>
</reference>
<organism evidence="1 2">
    <name type="scientific">Rathayibacter festucae DSM 15932</name>
    <dbReference type="NCBI Taxonomy" id="1328866"/>
    <lineage>
        <taxon>Bacteria</taxon>
        <taxon>Bacillati</taxon>
        <taxon>Actinomycetota</taxon>
        <taxon>Actinomycetes</taxon>
        <taxon>Micrococcales</taxon>
        <taxon>Microbacteriaceae</taxon>
        <taxon>Rathayibacter</taxon>
    </lineage>
</organism>
<dbReference type="PANTHER" id="PTHR43459">
    <property type="entry name" value="ENOYL-COA HYDRATASE"/>
    <property type="match status" value="1"/>
</dbReference>
<proteinExistence type="predicted"/>
<dbReference type="Pfam" id="PF00378">
    <property type="entry name" value="ECH_1"/>
    <property type="match status" value="1"/>
</dbReference>
<dbReference type="CDD" id="cd06558">
    <property type="entry name" value="crotonase-like"/>
    <property type="match status" value="1"/>
</dbReference>
<dbReference type="InterPro" id="IPR001753">
    <property type="entry name" value="Enoyl-CoA_hydra/iso"/>
</dbReference>
<dbReference type="EMBL" id="CP028137">
    <property type="protein sequence ID" value="AZZ50690.1"/>
    <property type="molecule type" value="Genomic_DNA"/>
</dbReference>